<dbReference type="GO" id="GO:0048364">
    <property type="term" value="P:root development"/>
    <property type="evidence" value="ECO:0007669"/>
    <property type="project" value="InterPro"/>
</dbReference>
<dbReference type="Proteomes" id="UP001443914">
    <property type="component" value="Unassembled WGS sequence"/>
</dbReference>
<gene>
    <name evidence="2" type="ORF">RND81_14G204200</name>
</gene>
<dbReference type="InterPro" id="IPR004320">
    <property type="entry name" value="BPS1_pln"/>
</dbReference>
<reference evidence="2" key="1">
    <citation type="submission" date="2024-03" db="EMBL/GenBank/DDBJ databases">
        <title>WGS assembly of Saponaria officinalis var. Norfolk2.</title>
        <authorList>
            <person name="Jenkins J."/>
            <person name="Shu S."/>
            <person name="Grimwood J."/>
            <person name="Barry K."/>
            <person name="Goodstein D."/>
            <person name="Schmutz J."/>
            <person name="Leebens-Mack J."/>
            <person name="Osbourn A."/>
        </authorList>
    </citation>
    <scope>NUCLEOTIDE SEQUENCE [LARGE SCALE GENOMIC DNA]</scope>
    <source>
        <strain evidence="2">JIC</strain>
    </source>
</reference>
<dbReference type="GO" id="GO:0048367">
    <property type="term" value="P:shoot system development"/>
    <property type="evidence" value="ECO:0007669"/>
    <property type="project" value="InterPro"/>
</dbReference>
<dbReference type="Pfam" id="PF03087">
    <property type="entry name" value="BPS1"/>
    <property type="match status" value="1"/>
</dbReference>
<feature type="compositionally biased region" description="Polar residues" evidence="1">
    <location>
        <begin position="1"/>
        <end position="15"/>
    </location>
</feature>
<evidence type="ECO:0000256" key="1">
    <source>
        <dbReference type="SAM" id="MobiDB-lite"/>
    </source>
</evidence>
<protein>
    <recommendedName>
        <fullName evidence="4">DUF241 domain protein</fullName>
    </recommendedName>
</protein>
<dbReference type="PANTHER" id="PTHR33070">
    <property type="entry name" value="OS06G0725500 PROTEIN"/>
    <property type="match status" value="1"/>
</dbReference>
<dbReference type="EMBL" id="JBDFQZ010000014">
    <property type="protein sequence ID" value="KAK9666695.1"/>
    <property type="molecule type" value="Genomic_DNA"/>
</dbReference>
<evidence type="ECO:0000313" key="3">
    <source>
        <dbReference type="Proteomes" id="UP001443914"/>
    </source>
</evidence>
<sequence length="268" mass="30502">MATSPSHQPIRSISLPSRPHPLIPQIDDRLSRLKSSDSEVSSTSKSQLTSVGHKLSNLKQLYDCLDDFLILPQNQQKFIHFSNVKCVDELIEGSLKLLDVCGIVKDILSQVKEHIHEIQSSLRRKSNGELRIGDELDSYVNMRKNTKFLSKKCLKDVKGMVKKFNSQNGEQNNTDFATIDVLRRVEGATAKIFEFLLEIISGSKAHFHKKNGNLSNIMCKLILHQNLDNERERVVYGNNEFDEVDLIMSSISINHKKKTCINLMQIEN</sequence>
<evidence type="ECO:0008006" key="4">
    <source>
        <dbReference type="Google" id="ProtNLM"/>
    </source>
</evidence>
<proteinExistence type="predicted"/>
<feature type="region of interest" description="Disordered" evidence="1">
    <location>
        <begin position="1"/>
        <end position="20"/>
    </location>
</feature>
<keyword evidence="3" id="KW-1185">Reference proteome</keyword>
<accession>A0AAW1GQB7</accession>
<comment type="caution">
    <text evidence="2">The sequence shown here is derived from an EMBL/GenBank/DDBJ whole genome shotgun (WGS) entry which is preliminary data.</text>
</comment>
<evidence type="ECO:0000313" key="2">
    <source>
        <dbReference type="EMBL" id="KAK9666695.1"/>
    </source>
</evidence>
<dbReference type="AlphaFoldDB" id="A0AAW1GQB7"/>
<organism evidence="2 3">
    <name type="scientific">Saponaria officinalis</name>
    <name type="common">Common soapwort</name>
    <name type="synonym">Lychnis saponaria</name>
    <dbReference type="NCBI Taxonomy" id="3572"/>
    <lineage>
        <taxon>Eukaryota</taxon>
        <taxon>Viridiplantae</taxon>
        <taxon>Streptophyta</taxon>
        <taxon>Embryophyta</taxon>
        <taxon>Tracheophyta</taxon>
        <taxon>Spermatophyta</taxon>
        <taxon>Magnoliopsida</taxon>
        <taxon>eudicotyledons</taxon>
        <taxon>Gunneridae</taxon>
        <taxon>Pentapetalae</taxon>
        <taxon>Caryophyllales</taxon>
        <taxon>Caryophyllaceae</taxon>
        <taxon>Caryophylleae</taxon>
        <taxon>Saponaria</taxon>
    </lineage>
</organism>
<dbReference type="PANTHER" id="PTHR33070:SF129">
    <property type="entry name" value="DUF241 DOMAIN PROTEIN"/>
    <property type="match status" value="1"/>
</dbReference>
<name>A0AAW1GQB7_SAPOF</name>